<dbReference type="InterPro" id="IPR012337">
    <property type="entry name" value="RNaseH-like_sf"/>
</dbReference>
<feature type="compositionally biased region" description="Acidic residues" evidence="1">
    <location>
        <begin position="371"/>
        <end position="392"/>
    </location>
</feature>
<dbReference type="GO" id="GO:0003676">
    <property type="term" value="F:nucleic acid binding"/>
    <property type="evidence" value="ECO:0007669"/>
    <property type="project" value="InterPro"/>
</dbReference>
<name>A0A6C0F0Z1_9ZZZZ</name>
<sequence length="392" mass="44615">MTKGIGWDIGIKNLAYCVLDSGVASNSPNAFLFNDTYYDISNWADISLVSQIESNLEISGQVSHINTNLKCCFPKASSKKKGEAAATNATNSHCGNVAYYCYEDINPDGSYKGLCKTHYKKETTAAPSSKFPELTVKKCWSDGCEGKPIQVLKAHIYKGHCKKHINEMLKAKTHSESDFLKINRAKTTSKIDINHLGLALFQELDKRKVELIAPSIILLENQPVLKNPTMKSMQMFLYSYYLIRMMEILGGIDDKKIQCYCASKKLDLIKFIPEVEKDRIITFIDTVKNSYQKNKKMAIMMVEVLLSNNPKWNDFFKSHPKQDDLADSLLMTLHYFEKGNLMKVKNDEKKVSNKKEKEGKKKARKGKKDDEEKDNEDVEDNDNNDNLVDELE</sequence>
<evidence type="ECO:0000256" key="1">
    <source>
        <dbReference type="SAM" id="MobiDB-lite"/>
    </source>
</evidence>
<feature type="compositionally biased region" description="Basic and acidic residues" evidence="1">
    <location>
        <begin position="346"/>
        <end position="359"/>
    </location>
</feature>
<dbReference type="AlphaFoldDB" id="A0A6C0F0Z1"/>
<protein>
    <submittedName>
        <fullName evidence="2">Uncharacterized protein</fullName>
    </submittedName>
</protein>
<organism evidence="2">
    <name type="scientific">viral metagenome</name>
    <dbReference type="NCBI Taxonomy" id="1070528"/>
    <lineage>
        <taxon>unclassified sequences</taxon>
        <taxon>metagenomes</taxon>
        <taxon>organismal metagenomes</taxon>
    </lineage>
</organism>
<dbReference type="SUPFAM" id="SSF53098">
    <property type="entry name" value="Ribonuclease H-like"/>
    <property type="match status" value="1"/>
</dbReference>
<dbReference type="Gene3D" id="3.30.420.10">
    <property type="entry name" value="Ribonuclease H-like superfamily/Ribonuclease H"/>
    <property type="match status" value="1"/>
</dbReference>
<evidence type="ECO:0000313" key="2">
    <source>
        <dbReference type="EMBL" id="QHT34060.1"/>
    </source>
</evidence>
<dbReference type="InterPro" id="IPR036397">
    <property type="entry name" value="RNaseH_sf"/>
</dbReference>
<dbReference type="EMBL" id="MN738984">
    <property type="protein sequence ID" value="QHT34060.1"/>
    <property type="molecule type" value="Genomic_DNA"/>
</dbReference>
<proteinExistence type="predicted"/>
<reference evidence="2" key="1">
    <citation type="journal article" date="2020" name="Nature">
        <title>Giant virus diversity and host interactions through global metagenomics.</title>
        <authorList>
            <person name="Schulz F."/>
            <person name="Roux S."/>
            <person name="Paez-Espino D."/>
            <person name="Jungbluth S."/>
            <person name="Walsh D.A."/>
            <person name="Denef V.J."/>
            <person name="McMahon K.D."/>
            <person name="Konstantinidis K.T."/>
            <person name="Eloe-Fadrosh E.A."/>
            <person name="Kyrpides N.C."/>
            <person name="Woyke T."/>
        </authorList>
    </citation>
    <scope>NUCLEOTIDE SEQUENCE</scope>
    <source>
        <strain evidence="2">GVMAG-M-3300009161-52</strain>
    </source>
</reference>
<accession>A0A6C0F0Z1</accession>
<feature type="region of interest" description="Disordered" evidence="1">
    <location>
        <begin position="346"/>
        <end position="392"/>
    </location>
</feature>